<sequence>MFGHFKYTEKQREIIDRCKKKNNPEFQKWFFHNLWFPIGIIILSAFFILVFRNAQEFKNHLIGGSISLLGINILFAMSSYLIRKKEYKNDNLKEDAINLFQKLSDYKITLILIGTVLYFLPAFYKPDNLFQLILILIIGLIVLGISIRVGSHIFIIRDEMYQKAYELETYDDYIRKDGGKKHGKGWN</sequence>
<gene>
    <name evidence="2" type="ORF">ML462_00680</name>
</gene>
<feature type="transmembrane region" description="Helical" evidence="1">
    <location>
        <begin position="103"/>
        <end position="124"/>
    </location>
</feature>
<feature type="transmembrane region" description="Helical" evidence="1">
    <location>
        <begin position="61"/>
        <end position="82"/>
    </location>
</feature>
<name>A0A9X1V083_9FLAO</name>
<accession>A0A9X1V083</accession>
<feature type="transmembrane region" description="Helical" evidence="1">
    <location>
        <begin position="29"/>
        <end position="49"/>
    </location>
</feature>
<comment type="caution">
    <text evidence="2">The sequence shown here is derived from an EMBL/GenBank/DDBJ whole genome shotgun (WGS) entry which is preliminary data.</text>
</comment>
<protein>
    <submittedName>
        <fullName evidence="2">Uncharacterized protein</fullName>
    </submittedName>
</protein>
<feature type="transmembrane region" description="Helical" evidence="1">
    <location>
        <begin position="130"/>
        <end position="155"/>
    </location>
</feature>
<dbReference type="RefSeq" id="WP_240711806.1">
    <property type="nucleotide sequence ID" value="NZ_JAKVTV010000001.1"/>
</dbReference>
<evidence type="ECO:0000313" key="2">
    <source>
        <dbReference type="EMBL" id="MCH4821674.1"/>
    </source>
</evidence>
<organism evidence="2 3">
    <name type="scientific">Christiangramia lutea</name>
    <dbReference type="NCBI Taxonomy" id="1607951"/>
    <lineage>
        <taxon>Bacteria</taxon>
        <taxon>Pseudomonadati</taxon>
        <taxon>Bacteroidota</taxon>
        <taxon>Flavobacteriia</taxon>
        <taxon>Flavobacteriales</taxon>
        <taxon>Flavobacteriaceae</taxon>
        <taxon>Christiangramia</taxon>
    </lineage>
</organism>
<evidence type="ECO:0000313" key="3">
    <source>
        <dbReference type="Proteomes" id="UP001139226"/>
    </source>
</evidence>
<keyword evidence="3" id="KW-1185">Reference proteome</keyword>
<proteinExistence type="predicted"/>
<reference evidence="2" key="1">
    <citation type="submission" date="2022-03" db="EMBL/GenBank/DDBJ databases">
        <title>Gramella crocea sp. nov., isolated from activated sludge of a seafood processing plant.</title>
        <authorList>
            <person name="Zhang X."/>
        </authorList>
    </citation>
    <scope>NUCLEOTIDE SEQUENCE</scope>
    <source>
        <strain evidence="2">YJ019</strain>
    </source>
</reference>
<dbReference type="Proteomes" id="UP001139226">
    <property type="component" value="Unassembled WGS sequence"/>
</dbReference>
<dbReference type="EMBL" id="JAKVTV010000001">
    <property type="protein sequence ID" value="MCH4821674.1"/>
    <property type="molecule type" value="Genomic_DNA"/>
</dbReference>
<keyword evidence="1" id="KW-0472">Membrane</keyword>
<keyword evidence="1" id="KW-1133">Transmembrane helix</keyword>
<evidence type="ECO:0000256" key="1">
    <source>
        <dbReference type="SAM" id="Phobius"/>
    </source>
</evidence>
<keyword evidence="1" id="KW-0812">Transmembrane</keyword>
<dbReference type="AlphaFoldDB" id="A0A9X1V083"/>